<reference evidence="1" key="2">
    <citation type="journal article" date="2015" name="Data Brief">
        <title>Shoot transcriptome of the giant reed, Arundo donax.</title>
        <authorList>
            <person name="Barrero R.A."/>
            <person name="Guerrero F.D."/>
            <person name="Moolhuijzen P."/>
            <person name="Goolsby J.A."/>
            <person name="Tidwell J."/>
            <person name="Bellgard S.E."/>
            <person name="Bellgard M.I."/>
        </authorList>
    </citation>
    <scope>NUCLEOTIDE SEQUENCE</scope>
    <source>
        <tissue evidence="1">Shoot tissue taken approximately 20 cm above the soil surface</tissue>
    </source>
</reference>
<evidence type="ECO:0000313" key="1">
    <source>
        <dbReference type="EMBL" id="JAD85934.1"/>
    </source>
</evidence>
<dbReference type="EMBL" id="GBRH01211961">
    <property type="protein sequence ID" value="JAD85934.1"/>
    <property type="molecule type" value="Transcribed_RNA"/>
</dbReference>
<proteinExistence type="predicted"/>
<accession>A0A0A9DBF5</accession>
<protein>
    <submittedName>
        <fullName evidence="1">Uncharacterized protein</fullName>
    </submittedName>
</protein>
<organism evidence="1">
    <name type="scientific">Arundo donax</name>
    <name type="common">Giant reed</name>
    <name type="synonym">Donax arundinaceus</name>
    <dbReference type="NCBI Taxonomy" id="35708"/>
    <lineage>
        <taxon>Eukaryota</taxon>
        <taxon>Viridiplantae</taxon>
        <taxon>Streptophyta</taxon>
        <taxon>Embryophyta</taxon>
        <taxon>Tracheophyta</taxon>
        <taxon>Spermatophyta</taxon>
        <taxon>Magnoliopsida</taxon>
        <taxon>Liliopsida</taxon>
        <taxon>Poales</taxon>
        <taxon>Poaceae</taxon>
        <taxon>PACMAD clade</taxon>
        <taxon>Arundinoideae</taxon>
        <taxon>Arundineae</taxon>
        <taxon>Arundo</taxon>
    </lineage>
</organism>
<sequence>MNHVLLICSITESSSVHVQIYRSVTIEKIAEESVLMHSSNTECQSASIECSDST</sequence>
<name>A0A0A9DBF5_ARUDO</name>
<dbReference type="AlphaFoldDB" id="A0A0A9DBF5"/>
<reference evidence="1" key="1">
    <citation type="submission" date="2014-09" db="EMBL/GenBank/DDBJ databases">
        <authorList>
            <person name="Magalhaes I.L.F."/>
            <person name="Oliveira U."/>
            <person name="Santos F.R."/>
            <person name="Vidigal T.H.D.A."/>
            <person name="Brescovit A.D."/>
            <person name="Santos A.J."/>
        </authorList>
    </citation>
    <scope>NUCLEOTIDE SEQUENCE</scope>
    <source>
        <tissue evidence="1">Shoot tissue taken approximately 20 cm above the soil surface</tissue>
    </source>
</reference>